<dbReference type="AlphaFoldDB" id="A0A9W9ZX60"/>
<evidence type="ECO:0000313" key="2">
    <source>
        <dbReference type="Proteomes" id="UP001163046"/>
    </source>
</evidence>
<comment type="caution">
    <text evidence="1">The sequence shown here is derived from an EMBL/GenBank/DDBJ whole genome shotgun (WGS) entry which is preliminary data.</text>
</comment>
<name>A0A9W9ZX60_9CNID</name>
<sequence>MQILRKYFASKQGKPRFPKLFGKSSQHQSHLTRQSHLKFHWEIVMLIQLSQKLKIPEDALMKDDGTIYSGQANLRLSLMDPRNASDVMTAPGDFSTIDEDGEEQMLVTYGMLRVDFEDDTMETLRQNCGGWTRRQEDGLKLDLCGWRQTKPAEASEALDAFW</sequence>
<keyword evidence="2" id="KW-1185">Reference proteome</keyword>
<protein>
    <submittedName>
        <fullName evidence="1">Uncharacterized protein</fullName>
    </submittedName>
</protein>
<organism evidence="1 2">
    <name type="scientific">Desmophyllum pertusum</name>
    <dbReference type="NCBI Taxonomy" id="174260"/>
    <lineage>
        <taxon>Eukaryota</taxon>
        <taxon>Metazoa</taxon>
        <taxon>Cnidaria</taxon>
        <taxon>Anthozoa</taxon>
        <taxon>Hexacorallia</taxon>
        <taxon>Scleractinia</taxon>
        <taxon>Caryophylliina</taxon>
        <taxon>Caryophylliidae</taxon>
        <taxon>Desmophyllum</taxon>
    </lineage>
</organism>
<gene>
    <name evidence="1" type="ORF">OS493_036594</name>
</gene>
<dbReference type="EMBL" id="MU825458">
    <property type="protein sequence ID" value="KAJ7388628.1"/>
    <property type="molecule type" value="Genomic_DNA"/>
</dbReference>
<reference evidence="1" key="1">
    <citation type="submission" date="2023-01" db="EMBL/GenBank/DDBJ databases">
        <title>Genome assembly of the deep-sea coral Lophelia pertusa.</title>
        <authorList>
            <person name="Herrera S."/>
            <person name="Cordes E."/>
        </authorList>
    </citation>
    <scope>NUCLEOTIDE SEQUENCE</scope>
    <source>
        <strain evidence="1">USNM1676648</strain>
        <tissue evidence="1">Polyp</tissue>
    </source>
</reference>
<proteinExistence type="predicted"/>
<dbReference type="Proteomes" id="UP001163046">
    <property type="component" value="Unassembled WGS sequence"/>
</dbReference>
<evidence type="ECO:0000313" key="1">
    <source>
        <dbReference type="EMBL" id="KAJ7388628.1"/>
    </source>
</evidence>
<dbReference type="OrthoDB" id="9929167at2759"/>
<accession>A0A9W9ZX60</accession>